<feature type="region of interest" description="Disordered" evidence="7">
    <location>
        <begin position="1"/>
        <end position="20"/>
    </location>
</feature>
<feature type="transmembrane region" description="Helical" evidence="8">
    <location>
        <begin position="148"/>
        <end position="167"/>
    </location>
</feature>
<dbReference type="Proteomes" id="UP000321362">
    <property type="component" value="Chromosome"/>
</dbReference>
<dbReference type="InterPro" id="IPR003004">
    <property type="entry name" value="GspF/PilC"/>
</dbReference>
<evidence type="ECO:0000256" key="1">
    <source>
        <dbReference type="ARBA" id="ARBA00004651"/>
    </source>
</evidence>
<gene>
    <name evidence="10" type="ORF">FSB76_26465</name>
</gene>
<sequence length="383" mass="43399">MPAIDLSQYEKKKTPKPVKQERDGGIIGFLNRDISFGSKELNDKKKEYLYLELSSLLLAGINLKTSLELVTAEQEKESDKKLFAAIQDSVVNNGIALSKALEKSGKFSLYEVYSIQIGEETGQLAMVLQDLAKYYQGRIKQRRKIVSTLSYPCMVLLSSFGAVYFMLKVVVPMFADVLKRFGGQLPWITELVITISKGMETYFLPAFLLITAIVVFLFRVRKTIPYRKISSGFVLRVPVAGNLVKKIYLGRFCNSMRLLTGSHVPLLRAIALSRQMVGWYPIESSLQKVEDDILNGKSLHQSLQQFKIYPSKMIQLVRIGEESNKLDYFFSKIAEQYGEEVEYQTASLSSIMEPLFIIVVGFLVGVIMIAMYLPMFQMGNTFQ</sequence>
<dbReference type="KEGG" id="mgk:FSB76_26465"/>
<feature type="domain" description="Type II secretion system protein GspF" evidence="9">
    <location>
        <begin position="52"/>
        <end position="172"/>
    </location>
</feature>
<keyword evidence="11" id="KW-1185">Reference proteome</keyword>
<organism evidence="10 11">
    <name type="scientific">Mucilaginibacter ginsenosidivorax</name>
    <dbReference type="NCBI Taxonomy" id="862126"/>
    <lineage>
        <taxon>Bacteria</taxon>
        <taxon>Pseudomonadati</taxon>
        <taxon>Bacteroidota</taxon>
        <taxon>Sphingobacteriia</taxon>
        <taxon>Sphingobacteriales</taxon>
        <taxon>Sphingobacteriaceae</taxon>
        <taxon>Mucilaginibacter</taxon>
    </lineage>
</organism>
<keyword evidence="3" id="KW-1003">Cell membrane</keyword>
<evidence type="ECO:0000256" key="3">
    <source>
        <dbReference type="ARBA" id="ARBA00022475"/>
    </source>
</evidence>
<feature type="compositionally biased region" description="Basic and acidic residues" evidence="7">
    <location>
        <begin position="8"/>
        <end position="20"/>
    </location>
</feature>
<dbReference type="PANTHER" id="PTHR30012">
    <property type="entry name" value="GENERAL SECRETION PATHWAY PROTEIN"/>
    <property type="match status" value="1"/>
</dbReference>
<comment type="subcellular location">
    <subcellularLocation>
        <location evidence="1">Cell membrane</location>
        <topology evidence="1">Multi-pass membrane protein</topology>
    </subcellularLocation>
</comment>
<dbReference type="OrthoDB" id="1523422at2"/>
<feature type="domain" description="Type II secretion system protein GspF" evidence="9">
    <location>
        <begin position="252"/>
        <end position="374"/>
    </location>
</feature>
<evidence type="ECO:0000256" key="5">
    <source>
        <dbReference type="ARBA" id="ARBA00022989"/>
    </source>
</evidence>
<dbReference type="AlphaFoldDB" id="A0A5B8WD29"/>
<reference evidence="10 11" key="1">
    <citation type="journal article" date="2013" name="J. Microbiol.">
        <title>Mucilaginibacter ginsenosidivorax sp. nov., with ginsenoside converting activity isolated from sediment.</title>
        <authorList>
            <person name="Kim J.K."/>
            <person name="Choi T.E."/>
            <person name="Liu Q.M."/>
            <person name="Park H.Y."/>
            <person name="Yi T.H."/>
            <person name="Yoon M.H."/>
            <person name="Kim S.C."/>
            <person name="Im W.T."/>
        </authorList>
    </citation>
    <scope>NUCLEOTIDE SEQUENCE [LARGE SCALE GENOMIC DNA]</scope>
    <source>
        <strain evidence="10 11">KHI28</strain>
    </source>
</reference>
<keyword evidence="6 8" id="KW-0472">Membrane</keyword>
<keyword evidence="5 8" id="KW-1133">Transmembrane helix</keyword>
<dbReference type="Gene3D" id="1.20.81.30">
    <property type="entry name" value="Type II secretion system (T2SS), domain F"/>
    <property type="match status" value="2"/>
</dbReference>
<dbReference type="InterPro" id="IPR018076">
    <property type="entry name" value="T2SS_GspF_dom"/>
</dbReference>
<name>A0A5B8WD29_9SPHI</name>
<evidence type="ECO:0000256" key="4">
    <source>
        <dbReference type="ARBA" id="ARBA00022692"/>
    </source>
</evidence>
<feature type="transmembrane region" description="Helical" evidence="8">
    <location>
        <begin position="355"/>
        <end position="373"/>
    </location>
</feature>
<evidence type="ECO:0000259" key="9">
    <source>
        <dbReference type="Pfam" id="PF00482"/>
    </source>
</evidence>
<dbReference type="Pfam" id="PF00482">
    <property type="entry name" value="T2SSF"/>
    <property type="match status" value="2"/>
</dbReference>
<accession>A0A5B8WD29</accession>
<protein>
    <submittedName>
        <fullName evidence="10">Type II secretion system F family protein</fullName>
    </submittedName>
</protein>
<feature type="transmembrane region" description="Helical" evidence="8">
    <location>
        <begin position="202"/>
        <end position="220"/>
    </location>
</feature>
<evidence type="ECO:0000256" key="8">
    <source>
        <dbReference type="SAM" id="Phobius"/>
    </source>
</evidence>
<dbReference type="EMBL" id="CP042437">
    <property type="protein sequence ID" value="QEC80615.1"/>
    <property type="molecule type" value="Genomic_DNA"/>
</dbReference>
<keyword evidence="4 8" id="KW-0812">Transmembrane</keyword>
<evidence type="ECO:0000256" key="7">
    <source>
        <dbReference type="SAM" id="MobiDB-lite"/>
    </source>
</evidence>
<dbReference type="InterPro" id="IPR042094">
    <property type="entry name" value="T2SS_GspF_sf"/>
</dbReference>
<comment type="similarity">
    <text evidence="2">Belongs to the GSP F family.</text>
</comment>
<evidence type="ECO:0000256" key="2">
    <source>
        <dbReference type="ARBA" id="ARBA00005745"/>
    </source>
</evidence>
<evidence type="ECO:0000313" key="11">
    <source>
        <dbReference type="Proteomes" id="UP000321362"/>
    </source>
</evidence>
<evidence type="ECO:0000313" key="10">
    <source>
        <dbReference type="EMBL" id="QEC80615.1"/>
    </source>
</evidence>
<proteinExistence type="inferred from homology"/>
<evidence type="ECO:0000256" key="6">
    <source>
        <dbReference type="ARBA" id="ARBA00023136"/>
    </source>
</evidence>
<dbReference type="PANTHER" id="PTHR30012:SF0">
    <property type="entry name" value="TYPE II SECRETION SYSTEM PROTEIN F-RELATED"/>
    <property type="match status" value="1"/>
</dbReference>
<dbReference type="GO" id="GO:0005886">
    <property type="term" value="C:plasma membrane"/>
    <property type="evidence" value="ECO:0007669"/>
    <property type="project" value="UniProtKB-SubCell"/>
</dbReference>